<dbReference type="EMBL" id="JAGILA010000003">
    <property type="protein sequence ID" value="MBP2236466.1"/>
    <property type="molecule type" value="Genomic_DNA"/>
</dbReference>
<sequence length="75" mass="8384">METRNVTGGNRPNRPRRHGSQPRAQIAEKGYRIAVFNRTTAATRNFYADAGALKEQIVPRETIEDCARATAMRAP</sequence>
<evidence type="ECO:0000256" key="1">
    <source>
        <dbReference type="SAM" id="MobiDB-lite"/>
    </source>
</evidence>
<dbReference type="Proteomes" id="UP000730739">
    <property type="component" value="Unassembled WGS sequence"/>
</dbReference>
<feature type="region of interest" description="Disordered" evidence="1">
    <location>
        <begin position="1"/>
        <end position="25"/>
    </location>
</feature>
<protein>
    <submittedName>
        <fullName evidence="2">6-phosphogluconate dehydrogenase</fullName>
    </submittedName>
</protein>
<gene>
    <name evidence="2" type="ORF">J2Z31_002980</name>
</gene>
<organism evidence="2 3">
    <name type="scientific">Sinorhizobium kostiense</name>
    <dbReference type="NCBI Taxonomy" id="76747"/>
    <lineage>
        <taxon>Bacteria</taxon>
        <taxon>Pseudomonadati</taxon>
        <taxon>Pseudomonadota</taxon>
        <taxon>Alphaproteobacteria</taxon>
        <taxon>Hyphomicrobiales</taxon>
        <taxon>Rhizobiaceae</taxon>
        <taxon>Sinorhizobium/Ensifer group</taxon>
        <taxon>Sinorhizobium</taxon>
    </lineage>
</organism>
<comment type="caution">
    <text evidence="2">The sequence shown here is derived from an EMBL/GenBank/DDBJ whole genome shotgun (WGS) entry which is preliminary data.</text>
</comment>
<evidence type="ECO:0000313" key="2">
    <source>
        <dbReference type="EMBL" id="MBP2236466.1"/>
    </source>
</evidence>
<keyword evidence="3" id="KW-1185">Reference proteome</keyword>
<feature type="compositionally biased region" description="Low complexity" evidence="1">
    <location>
        <begin position="1"/>
        <end position="12"/>
    </location>
</feature>
<accession>A0ABS4R0N5</accession>
<reference evidence="2 3" key="1">
    <citation type="submission" date="2021-03" db="EMBL/GenBank/DDBJ databases">
        <title>Genomic Encyclopedia of Type Strains, Phase IV (KMG-IV): sequencing the most valuable type-strain genomes for metagenomic binning, comparative biology and taxonomic classification.</title>
        <authorList>
            <person name="Goeker M."/>
        </authorList>
    </citation>
    <scope>NUCLEOTIDE SEQUENCE [LARGE SCALE GENOMIC DNA]</scope>
    <source>
        <strain evidence="2 3">DSM 13372</strain>
    </source>
</reference>
<name>A0ABS4R0N5_9HYPH</name>
<evidence type="ECO:0000313" key="3">
    <source>
        <dbReference type="Proteomes" id="UP000730739"/>
    </source>
</evidence>
<proteinExistence type="predicted"/>